<organism evidence="1 2">
    <name type="scientific">Trifolium subterraneum</name>
    <name type="common">Subterranean clover</name>
    <dbReference type="NCBI Taxonomy" id="3900"/>
    <lineage>
        <taxon>Eukaryota</taxon>
        <taxon>Viridiplantae</taxon>
        <taxon>Streptophyta</taxon>
        <taxon>Embryophyta</taxon>
        <taxon>Tracheophyta</taxon>
        <taxon>Spermatophyta</taxon>
        <taxon>Magnoliopsida</taxon>
        <taxon>eudicotyledons</taxon>
        <taxon>Gunneridae</taxon>
        <taxon>Pentapetalae</taxon>
        <taxon>rosids</taxon>
        <taxon>fabids</taxon>
        <taxon>Fabales</taxon>
        <taxon>Fabaceae</taxon>
        <taxon>Papilionoideae</taxon>
        <taxon>50 kb inversion clade</taxon>
        <taxon>NPAAA clade</taxon>
        <taxon>Hologalegina</taxon>
        <taxon>IRL clade</taxon>
        <taxon>Trifolieae</taxon>
        <taxon>Trifolium</taxon>
    </lineage>
</organism>
<sequence length="102" mass="11154">MQVGLAVDHAGDKNQNKFTPKEFVIRYWDRVIKNNLPKPSFILSKASPLSAADTTAFAKDAAANTLSTKLPEFCTAAHLLCFTEVNPSFTTYIGDTQKTGTD</sequence>
<proteinExistence type="predicted"/>
<dbReference type="AlphaFoldDB" id="A0A2Z6M2P0"/>
<accession>A0A2Z6M2P0</accession>
<dbReference type="Proteomes" id="UP000242715">
    <property type="component" value="Unassembled WGS sequence"/>
</dbReference>
<dbReference type="EMBL" id="DF973307">
    <property type="protein sequence ID" value="GAU25218.1"/>
    <property type="molecule type" value="Genomic_DNA"/>
</dbReference>
<keyword evidence="2" id="KW-1185">Reference proteome</keyword>
<evidence type="ECO:0000313" key="1">
    <source>
        <dbReference type="EMBL" id="GAU25218.1"/>
    </source>
</evidence>
<dbReference type="PANTHER" id="PTHR31458:SF2">
    <property type="entry name" value="POLYGALACTURONASE 1 BETA-LIKE PROTEIN 2"/>
    <property type="match status" value="1"/>
</dbReference>
<gene>
    <name evidence="1" type="ORF">TSUD_17300</name>
</gene>
<reference evidence="2" key="1">
    <citation type="journal article" date="2017" name="Front. Plant Sci.">
        <title>Climate Clever Clovers: New Paradigm to Reduce the Environmental Footprint of Ruminants by Breeding Low Methanogenic Forages Utilizing Haplotype Variation.</title>
        <authorList>
            <person name="Kaur P."/>
            <person name="Appels R."/>
            <person name="Bayer P.E."/>
            <person name="Keeble-Gagnere G."/>
            <person name="Wang J."/>
            <person name="Hirakawa H."/>
            <person name="Shirasawa K."/>
            <person name="Vercoe P."/>
            <person name="Stefanova K."/>
            <person name="Durmic Z."/>
            <person name="Nichols P."/>
            <person name="Revell C."/>
            <person name="Isobe S.N."/>
            <person name="Edwards D."/>
            <person name="Erskine W."/>
        </authorList>
    </citation>
    <scope>NUCLEOTIDE SEQUENCE [LARGE SCALE GENOMIC DNA]</scope>
    <source>
        <strain evidence="2">cv. Daliak</strain>
    </source>
</reference>
<dbReference type="InterPro" id="IPR051897">
    <property type="entry name" value="PG-associated_BURP"/>
</dbReference>
<dbReference type="OrthoDB" id="1744203at2759"/>
<dbReference type="PANTHER" id="PTHR31458">
    <property type="entry name" value="POLYGALACTURONASE 1 BETA-LIKE PROTEIN 2"/>
    <property type="match status" value="1"/>
</dbReference>
<name>A0A2Z6M2P0_TRISU</name>
<evidence type="ECO:0008006" key="3">
    <source>
        <dbReference type="Google" id="ProtNLM"/>
    </source>
</evidence>
<protein>
    <recommendedName>
        <fullName evidence="3">BURP domain-containing protein</fullName>
    </recommendedName>
</protein>
<evidence type="ECO:0000313" key="2">
    <source>
        <dbReference type="Proteomes" id="UP000242715"/>
    </source>
</evidence>